<dbReference type="GO" id="GO:0016829">
    <property type="term" value="F:lyase activity"/>
    <property type="evidence" value="ECO:0007669"/>
    <property type="project" value="UniProtKB-KW"/>
</dbReference>
<accession>A0A558GVK1</accession>
<reference evidence="4 5" key="1">
    <citation type="submission" date="2019-07" db="EMBL/GenBank/DDBJ databases">
        <title>Diversity of Bacteria from Kongsfjorden, Arctic.</title>
        <authorList>
            <person name="Yu Y."/>
        </authorList>
    </citation>
    <scope>NUCLEOTIDE SEQUENCE [LARGE SCALE GENOMIC DNA]</scope>
    <source>
        <strain evidence="4 5">SM1928</strain>
    </source>
</reference>
<comment type="similarity">
    <text evidence="1">Belongs to the DSD1 family.</text>
</comment>
<evidence type="ECO:0000256" key="2">
    <source>
        <dbReference type="ARBA" id="ARBA00023239"/>
    </source>
</evidence>
<dbReference type="AlphaFoldDB" id="A0A558GVK1"/>
<evidence type="ECO:0000256" key="1">
    <source>
        <dbReference type="ARBA" id="ARBA00005323"/>
    </source>
</evidence>
<evidence type="ECO:0000259" key="3">
    <source>
        <dbReference type="SMART" id="SM01119"/>
    </source>
</evidence>
<dbReference type="PANTHER" id="PTHR28004:SF8">
    <property type="entry name" value="D-SERINE DEAMINASE"/>
    <property type="match status" value="1"/>
</dbReference>
<dbReference type="InterPro" id="IPR051466">
    <property type="entry name" value="D-amino_acid_metab_enzyme"/>
</dbReference>
<dbReference type="InterPro" id="IPR026956">
    <property type="entry name" value="D-ser_dehydrat-like_dom"/>
</dbReference>
<evidence type="ECO:0000313" key="4">
    <source>
        <dbReference type="EMBL" id="TVU60905.1"/>
    </source>
</evidence>
<dbReference type="InterPro" id="IPR029066">
    <property type="entry name" value="PLP-binding_barrel"/>
</dbReference>
<name>A0A558GVK1_PAENT</name>
<dbReference type="Gene3D" id="3.20.20.10">
    <property type="entry name" value="Alanine racemase"/>
    <property type="match status" value="1"/>
</dbReference>
<evidence type="ECO:0000313" key="5">
    <source>
        <dbReference type="Proteomes" id="UP000316500"/>
    </source>
</evidence>
<dbReference type="InterPro" id="IPR001608">
    <property type="entry name" value="Ala_racemase_N"/>
</dbReference>
<dbReference type="Gene3D" id="2.40.37.20">
    <property type="entry name" value="D-serine dehydratase-like domain"/>
    <property type="match status" value="1"/>
</dbReference>
<dbReference type="SUPFAM" id="SSF51419">
    <property type="entry name" value="PLP-binding barrel"/>
    <property type="match status" value="1"/>
</dbReference>
<proteinExistence type="inferred from homology"/>
<dbReference type="RefSeq" id="WP_144651919.1">
    <property type="nucleotide sequence ID" value="NZ_VNFK01000012.1"/>
</dbReference>
<protein>
    <submittedName>
        <fullName evidence="4">Amino acid deaminase</fullName>
    </submittedName>
</protein>
<dbReference type="Pfam" id="PF14031">
    <property type="entry name" value="D-ser_dehydrat"/>
    <property type="match status" value="1"/>
</dbReference>
<organism evidence="4 5">
    <name type="scientific">Paenarthrobacter nitroguajacolicus</name>
    <name type="common">Arthrobacter nitroguajacolicus</name>
    <dbReference type="NCBI Taxonomy" id="211146"/>
    <lineage>
        <taxon>Bacteria</taxon>
        <taxon>Bacillati</taxon>
        <taxon>Actinomycetota</taxon>
        <taxon>Actinomycetes</taxon>
        <taxon>Micrococcales</taxon>
        <taxon>Micrococcaceae</taxon>
        <taxon>Paenarthrobacter</taxon>
    </lineage>
</organism>
<dbReference type="Pfam" id="PF01168">
    <property type="entry name" value="Ala_racemase_N"/>
    <property type="match status" value="1"/>
</dbReference>
<gene>
    <name evidence="4" type="ORF">FQP90_15205</name>
</gene>
<dbReference type="Proteomes" id="UP000316500">
    <property type="component" value="Unassembled WGS sequence"/>
</dbReference>
<dbReference type="EMBL" id="VNFK01000012">
    <property type="protein sequence ID" value="TVU60905.1"/>
    <property type="molecule type" value="Genomic_DNA"/>
</dbReference>
<dbReference type="PANTHER" id="PTHR28004">
    <property type="entry name" value="ZGC:162816-RELATED"/>
    <property type="match status" value="1"/>
</dbReference>
<dbReference type="OrthoDB" id="9811417at2"/>
<feature type="domain" description="D-serine dehydratase-like" evidence="3">
    <location>
        <begin position="318"/>
        <end position="414"/>
    </location>
</feature>
<sequence length="427" mass="46686">MATETLPASAERTIPTNPVDYHFKAFPPGISGMSLAEIPERQWNALNGDFSLPVMVLKEKELAHNIERMAGWCKKRGVFLAPHAKTTMSPQLVHRQLEAGAWAVTVATVSQARVLAEFGVERMIIANQVLARSDLEWICAFRREDEAREVYVLVDSHAGVQLMDAELKIVGDVERPLPVLLELGYHQGRAGCRTTEEALAVAHAIDGSSHLDLVGVEGFEGLVPGESALHRLIAARTFLAHLAATVRDLHSAALLPTNAIVTCGGSSYFDEVVRVFIGDWEGPSIRVVLRSGCYITHDHGLYQLTSPFRDEAEPFIPALEVWATVLSVPSPGLAIVGCGRRDVPYDAGMPIPLLVRSGGVDRPPINAQVTSLNDQHLFLSFSAQDRIGVGDLVCLGISHPCSAFDRWTLIPLVDDSYRVMNAIRTYF</sequence>
<dbReference type="InterPro" id="IPR042208">
    <property type="entry name" value="D-ser_dehydrat-like_sf"/>
</dbReference>
<keyword evidence="2" id="KW-0456">Lyase</keyword>
<dbReference type="SMART" id="SM01119">
    <property type="entry name" value="D-ser_dehydrat"/>
    <property type="match status" value="1"/>
</dbReference>
<comment type="caution">
    <text evidence="4">The sequence shown here is derived from an EMBL/GenBank/DDBJ whole genome shotgun (WGS) entry which is preliminary data.</text>
</comment>